<reference evidence="10" key="1">
    <citation type="submission" date="2022-03" db="EMBL/GenBank/DDBJ databases">
        <authorList>
            <person name="Sayadi A."/>
        </authorList>
    </citation>
    <scope>NUCLEOTIDE SEQUENCE</scope>
</reference>
<keyword evidence="4" id="KW-0677">Repeat</keyword>
<dbReference type="InterPro" id="IPR051170">
    <property type="entry name" value="Neural/epithelial_adhesion"/>
</dbReference>
<evidence type="ECO:0000313" key="11">
    <source>
        <dbReference type="Proteomes" id="UP001152888"/>
    </source>
</evidence>
<keyword evidence="3" id="KW-0732">Signal</keyword>
<dbReference type="Gene3D" id="2.60.40.10">
    <property type="entry name" value="Immunoglobulins"/>
    <property type="match status" value="1"/>
</dbReference>
<dbReference type="InterPro" id="IPR013783">
    <property type="entry name" value="Ig-like_fold"/>
</dbReference>
<comment type="caution">
    <text evidence="10">The sequence shown here is derived from an EMBL/GenBank/DDBJ whole genome shotgun (WGS) entry which is preliminary data.</text>
</comment>
<dbReference type="Proteomes" id="UP001152888">
    <property type="component" value="Unassembled WGS sequence"/>
</dbReference>
<dbReference type="PANTHER" id="PTHR12231">
    <property type="entry name" value="CTX-RELATED TYPE I TRANSMEMBRANE PROTEIN"/>
    <property type="match status" value="1"/>
</dbReference>
<evidence type="ECO:0000256" key="8">
    <source>
        <dbReference type="ARBA" id="ARBA00023319"/>
    </source>
</evidence>
<organism evidence="10 11">
    <name type="scientific">Acanthoscelides obtectus</name>
    <name type="common">Bean weevil</name>
    <name type="synonym">Bruchus obtectus</name>
    <dbReference type="NCBI Taxonomy" id="200917"/>
    <lineage>
        <taxon>Eukaryota</taxon>
        <taxon>Metazoa</taxon>
        <taxon>Ecdysozoa</taxon>
        <taxon>Arthropoda</taxon>
        <taxon>Hexapoda</taxon>
        <taxon>Insecta</taxon>
        <taxon>Pterygota</taxon>
        <taxon>Neoptera</taxon>
        <taxon>Endopterygota</taxon>
        <taxon>Coleoptera</taxon>
        <taxon>Polyphaga</taxon>
        <taxon>Cucujiformia</taxon>
        <taxon>Chrysomeloidea</taxon>
        <taxon>Chrysomelidae</taxon>
        <taxon>Bruchinae</taxon>
        <taxon>Bruchini</taxon>
        <taxon>Acanthoscelides</taxon>
    </lineage>
</organism>
<dbReference type="GO" id="GO:0043005">
    <property type="term" value="C:neuron projection"/>
    <property type="evidence" value="ECO:0007669"/>
    <property type="project" value="TreeGrafter"/>
</dbReference>
<dbReference type="InterPro" id="IPR003599">
    <property type="entry name" value="Ig_sub"/>
</dbReference>
<evidence type="ECO:0000313" key="10">
    <source>
        <dbReference type="EMBL" id="CAH2016233.1"/>
    </source>
</evidence>
<evidence type="ECO:0000259" key="9">
    <source>
        <dbReference type="PROSITE" id="PS50835"/>
    </source>
</evidence>
<dbReference type="PANTHER" id="PTHR12231:SF105">
    <property type="entry name" value="LACHESIN-LIKE PROTEIN"/>
    <property type="match status" value="1"/>
</dbReference>
<dbReference type="FunFam" id="2.60.40.10:FF:000328">
    <property type="entry name" value="CLUMA_CG000981, isoform A"/>
    <property type="match status" value="1"/>
</dbReference>
<evidence type="ECO:0000256" key="1">
    <source>
        <dbReference type="ARBA" id="ARBA00004236"/>
    </source>
</evidence>
<keyword evidence="7" id="KW-0325">Glycoprotein</keyword>
<evidence type="ECO:0000256" key="2">
    <source>
        <dbReference type="ARBA" id="ARBA00022475"/>
    </source>
</evidence>
<dbReference type="SMART" id="SM00408">
    <property type="entry name" value="IGc2"/>
    <property type="match status" value="1"/>
</dbReference>
<dbReference type="InterPro" id="IPR007110">
    <property type="entry name" value="Ig-like_dom"/>
</dbReference>
<keyword evidence="6" id="KW-1015">Disulfide bond</keyword>
<dbReference type="InterPro" id="IPR036179">
    <property type="entry name" value="Ig-like_dom_sf"/>
</dbReference>
<dbReference type="Pfam" id="PF13927">
    <property type="entry name" value="Ig_3"/>
    <property type="match status" value="1"/>
</dbReference>
<evidence type="ECO:0000256" key="5">
    <source>
        <dbReference type="ARBA" id="ARBA00023136"/>
    </source>
</evidence>
<comment type="subcellular location">
    <subcellularLocation>
        <location evidence="1">Cell membrane</location>
    </subcellularLocation>
</comment>
<evidence type="ECO:0000256" key="3">
    <source>
        <dbReference type="ARBA" id="ARBA00022729"/>
    </source>
</evidence>
<name>A0A9P0VN88_ACAOB</name>
<accession>A0A9P0VN88</accession>
<dbReference type="OrthoDB" id="10012075at2759"/>
<keyword evidence="11" id="KW-1185">Reference proteome</keyword>
<dbReference type="PROSITE" id="PS50835">
    <property type="entry name" value="IG_LIKE"/>
    <property type="match status" value="1"/>
</dbReference>
<dbReference type="InterPro" id="IPR003598">
    <property type="entry name" value="Ig_sub2"/>
</dbReference>
<gene>
    <name evidence="10" type="ORF">ACAOBT_LOCUS35240</name>
</gene>
<dbReference type="SUPFAM" id="SSF48726">
    <property type="entry name" value="Immunoglobulin"/>
    <property type="match status" value="1"/>
</dbReference>
<dbReference type="AlphaFoldDB" id="A0A9P0VN88"/>
<dbReference type="SMART" id="SM00409">
    <property type="entry name" value="IG"/>
    <property type="match status" value="1"/>
</dbReference>
<sequence length="132" mass="14721">MFQFVSSDSASLFLVAVPPDIDDSETSGDITVAEGENVTLTCKATGHPHPRIVWRREDGGSLIVYTPDNKIEKVETWKGDSIHLVRVERRQMGAYLCIASNDVPPAVSKRVTLHITCKQRSCYIFTKRVTDV</sequence>
<keyword evidence="8" id="KW-0393">Immunoglobulin domain</keyword>
<feature type="domain" description="Ig-like" evidence="9">
    <location>
        <begin position="19"/>
        <end position="112"/>
    </location>
</feature>
<dbReference type="EMBL" id="CAKOFQ010008847">
    <property type="protein sequence ID" value="CAH2016233.1"/>
    <property type="molecule type" value="Genomic_DNA"/>
</dbReference>
<protein>
    <recommendedName>
        <fullName evidence="9">Ig-like domain-containing protein</fullName>
    </recommendedName>
</protein>
<evidence type="ECO:0000256" key="6">
    <source>
        <dbReference type="ARBA" id="ARBA00023157"/>
    </source>
</evidence>
<evidence type="ECO:0000256" key="4">
    <source>
        <dbReference type="ARBA" id="ARBA00022737"/>
    </source>
</evidence>
<proteinExistence type="predicted"/>
<evidence type="ECO:0000256" key="7">
    <source>
        <dbReference type="ARBA" id="ARBA00023180"/>
    </source>
</evidence>
<keyword evidence="5" id="KW-0472">Membrane</keyword>
<dbReference type="GO" id="GO:0005886">
    <property type="term" value="C:plasma membrane"/>
    <property type="evidence" value="ECO:0007669"/>
    <property type="project" value="UniProtKB-SubCell"/>
</dbReference>
<keyword evidence="2" id="KW-1003">Cell membrane</keyword>